<gene>
    <name evidence="2" type="ORF">SHI21_18040</name>
</gene>
<keyword evidence="3" id="KW-1185">Reference proteome</keyword>
<dbReference type="Proteomes" id="UP001302274">
    <property type="component" value="Unassembled WGS sequence"/>
</dbReference>
<dbReference type="Gene3D" id="1.10.260.40">
    <property type="entry name" value="lambda repressor-like DNA-binding domains"/>
    <property type="match status" value="1"/>
</dbReference>
<evidence type="ECO:0000259" key="1">
    <source>
        <dbReference type="Pfam" id="PF14394"/>
    </source>
</evidence>
<sequence length="257" mass="29963">MKDIVEIINQELSNKLENNPKYSLRAYANYLGISPASLSRILSGQTKVTPKIFKVIGDKLNLGPSQMTQMLSSLQLKKIQGNIRNVEHRGMSAIEMEKFNLIADWYHYAILHMCSLEDFNKDPKWIAKRLGIKDVTLIKQAITRLLENKLMGIDEEDNYYRVDEFTAILDYSFSSIAMRERQKQVLKLSAEKIDTISIHKRDHSTITIQVDEKLLPEIKDRIKKFRRTLGNYIVKNNLRPEQIYELQISFFPLLENE</sequence>
<protein>
    <submittedName>
        <fullName evidence="2">TIGR02147 family protein</fullName>
    </submittedName>
</protein>
<dbReference type="InterPro" id="IPR025537">
    <property type="entry name" value="DUF4423"/>
</dbReference>
<dbReference type="InterPro" id="IPR001387">
    <property type="entry name" value="Cro/C1-type_HTH"/>
</dbReference>
<comment type="caution">
    <text evidence="2">The sequence shown here is derived from an EMBL/GenBank/DDBJ whole genome shotgun (WGS) entry which is preliminary data.</text>
</comment>
<dbReference type="InterPro" id="IPR011873">
    <property type="entry name" value="CHP02147"/>
</dbReference>
<reference evidence="2 3" key="1">
    <citation type="submission" date="2023-11" db="EMBL/GenBank/DDBJ databases">
        <title>A Novel Polar Bacteriovorax (B. antarcticus) Isolated from the Biocrust in Antarctica.</title>
        <authorList>
            <person name="Mun W."/>
            <person name="Choi S.Y."/>
            <person name="Mitchell R.J."/>
        </authorList>
    </citation>
    <scope>NUCLEOTIDE SEQUENCE [LARGE SCALE GENOMIC DNA]</scope>
    <source>
        <strain evidence="2 3">PP10</strain>
    </source>
</reference>
<dbReference type="SUPFAM" id="SSF47413">
    <property type="entry name" value="lambda repressor-like DNA-binding domains"/>
    <property type="match status" value="1"/>
</dbReference>
<name>A0ABU5W2V2_9BACT</name>
<organism evidence="2 3">
    <name type="scientific">Bacteriovorax antarcticus</name>
    <dbReference type="NCBI Taxonomy" id="3088717"/>
    <lineage>
        <taxon>Bacteria</taxon>
        <taxon>Pseudomonadati</taxon>
        <taxon>Bdellovibrionota</taxon>
        <taxon>Bacteriovoracia</taxon>
        <taxon>Bacteriovoracales</taxon>
        <taxon>Bacteriovoracaceae</taxon>
        <taxon>Bacteriovorax</taxon>
    </lineage>
</organism>
<dbReference type="EMBL" id="JAYGJQ010000003">
    <property type="protein sequence ID" value="MEA9358140.1"/>
    <property type="molecule type" value="Genomic_DNA"/>
</dbReference>
<dbReference type="Pfam" id="PF14394">
    <property type="entry name" value="DUF4423"/>
    <property type="match status" value="1"/>
</dbReference>
<dbReference type="InterPro" id="IPR010982">
    <property type="entry name" value="Lambda_DNA-bd_dom_sf"/>
</dbReference>
<feature type="domain" description="DUF4423" evidence="1">
    <location>
        <begin position="88"/>
        <end position="253"/>
    </location>
</feature>
<proteinExistence type="predicted"/>
<dbReference type="CDD" id="cd00093">
    <property type="entry name" value="HTH_XRE"/>
    <property type="match status" value="1"/>
</dbReference>
<dbReference type="NCBIfam" id="TIGR02147">
    <property type="entry name" value="Fsuc_second"/>
    <property type="match status" value="1"/>
</dbReference>
<evidence type="ECO:0000313" key="2">
    <source>
        <dbReference type="EMBL" id="MEA9358140.1"/>
    </source>
</evidence>
<dbReference type="RefSeq" id="WP_323578421.1">
    <property type="nucleotide sequence ID" value="NZ_JAYGJQ010000003.1"/>
</dbReference>
<accession>A0ABU5W2V2</accession>
<evidence type="ECO:0000313" key="3">
    <source>
        <dbReference type="Proteomes" id="UP001302274"/>
    </source>
</evidence>